<proteinExistence type="predicted"/>
<gene>
    <name evidence="2" type="ORF">MELIAE_LOCUS938</name>
</gene>
<dbReference type="Proteomes" id="UP001154078">
    <property type="component" value="Chromosome 1"/>
</dbReference>
<protein>
    <submittedName>
        <fullName evidence="2">Uncharacterized protein</fullName>
    </submittedName>
</protein>
<name>A0A9P0AS46_BRAAE</name>
<dbReference type="OrthoDB" id="7417618at2759"/>
<sequence>MGTGFQKIENMFAQINVKLQAMDDKLEYLVTENERRKEENKEMKKQILNQEFRIAALERETKRKNIIIREVEDKKKTTNVSTQIVQKLGVTIKKEVDIDEAKRIGKYRADG</sequence>
<reference evidence="2" key="1">
    <citation type="submission" date="2021-12" db="EMBL/GenBank/DDBJ databases">
        <authorList>
            <person name="King R."/>
        </authorList>
    </citation>
    <scope>NUCLEOTIDE SEQUENCE</scope>
</reference>
<accession>A0A9P0AS46</accession>
<dbReference type="AlphaFoldDB" id="A0A9P0AS46"/>
<feature type="coiled-coil region" evidence="1">
    <location>
        <begin position="26"/>
        <end position="74"/>
    </location>
</feature>
<keyword evidence="3" id="KW-1185">Reference proteome</keyword>
<evidence type="ECO:0000256" key="1">
    <source>
        <dbReference type="SAM" id="Coils"/>
    </source>
</evidence>
<keyword evidence="1" id="KW-0175">Coiled coil</keyword>
<organism evidence="2 3">
    <name type="scientific">Brassicogethes aeneus</name>
    <name type="common">Rape pollen beetle</name>
    <name type="synonym">Meligethes aeneus</name>
    <dbReference type="NCBI Taxonomy" id="1431903"/>
    <lineage>
        <taxon>Eukaryota</taxon>
        <taxon>Metazoa</taxon>
        <taxon>Ecdysozoa</taxon>
        <taxon>Arthropoda</taxon>
        <taxon>Hexapoda</taxon>
        <taxon>Insecta</taxon>
        <taxon>Pterygota</taxon>
        <taxon>Neoptera</taxon>
        <taxon>Endopterygota</taxon>
        <taxon>Coleoptera</taxon>
        <taxon>Polyphaga</taxon>
        <taxon>Cucujiformia</taxon>
        <taxon>Nitidulidae</taxon>
        <taxon>Meligethinae</taxon>
        <taxon>Brassicogethes</taxon>
    </lineage>
</organism>
<evidence type="ECO:0000313" key="2">
    <source>
        <dbReference type="EMBL" id="CAH0546854.1"/>
    </source>
</evidence>
<dbReference type="EMBL" id="OV121132">
    <property type="protein sequence ID" value="CAH0546854.1"/>
    <property type="molecule type" value="Genomic_DNA"/>
</dbReference>
<evidence type="ECO:0000313" key="3">
    <source>
        <dbReference type="Proteomes" id="UP001154078"/>
    </source>
</evidence>